<accession>A0AA87ZFE2</accession>
<protein>
    <submittedName>
        <fullName evidence="1">Uncharacterized protein</fullName>
    </submittedName>
</protein>
<proteinExistence type="predicted"/>
<reference evidence="1" key="1">
    <citation type="submission" date="2023-07" db="EMBL/GenBank/DDBJ databases">
        <title>draft genome sequence of fig (Ficus carica).</title>
        <authorList>
            <person name="Takahashi T."/>
            <person name="Nishimura K."/>
        </authorList>
    </citation>
    <scope>NUCLEOTIDE SEQUENCE</scope>
</reference>
<name>A0AA87ZFE2_FICCA</name>
<evidence type="ECO:0000313" key="2">
    <source>
        <dbReference type="Proteomes" id="UP001187192"/>
    </source>
</evidence>
<evidence type="ECO:0000313" key="1">
    <source>
        <dbReference type="EMBL" id="GMN32822.1"/>
    </source>
</evidence>
<dbReference type="EMBL" id="BTGU01005959">
    <property type="protein sequence ID" value="GMN32822.1"/>
    <property type="molecule type" value="Genomic_DNA"/>
</dbReference>
<feature type="non-terminal residue" evidence="1">
    <location>
        <position position="18"/>
    </location>
</feature>
<dbReference type="Proteomes" id="UP001187192">
    <property type="component" value="Unassembled WGS sequence"/>
</dbReference>
<gene>
    <name evidence="1" type="ORF">TIFTF001_048212</name>
</gene>
<comment type="caution">
    <text evidence="1">The sequence shown here is derived from an EMBL/GenBank/DDBJ whole genome shotgun (WGS) entry which is preliminary data.</text>
</comment>
<dbReference type="AlphaFoldDB" id="A0AA87ZFE2"/>
<organism evidence="1 2">
    <name type="scientific">Ficus carica</name>
    <name type="common">Common fig</name>
    <dbReference type="NCBI Taxonomy" id="3494"/>
    <lineage>
        <taxon>Eukaryota</taxon>
        <taxon>Viridiplantae</taxon>
        <taxon>Streptophyta</taxon>
        <taxon>Embryophyta</taxon>
        <taxon>Tracheophyta</taxon>
        <taxon>Spermatophyta</taxon>
        <taxon>Magnoliopsida</taxon>
        <taxon>eudicotyledons</taxon>
        <taxon>Gunneridae</taxon>
        <taxon>Pentapetalae</taxon>
        <taxon>rosids</taxon>
        <taxon>fabids</taxon>
        <taxon>Rosales</taxon>
        <taxon>Moraceae</taxon>
        <taxon>Ficeae</taxon>
        <taxon>Ficus</taxon>
    </lineage>
</organism>
<keyword evidence="2" id="KW-1185">Reference proteome</keyword>
<sequence length="18" mass="1831">MGVTGKGATVLVRVVGRM</sequence>